<dbReference type="HOGENOM" id="CLU_2900985_0_0_4"/>
<sequence>MPVDGKALLSPNCATALGGAHRTVNGTIVLDLQEHSTTRNHHMCCKRPKIYPGTYIHARMYL</sequence>
<organism evidence="1 2">
    <name type="scientific">Cupriavidus metallidurans (strain ATCC 43123 / DSM 2839 / NBRC 102507 / CH34)</name>
    <name type="common">Ralstonia metallidurans</name>
    <dbReference type="NCBI Taxonomy" id="266264"/>
    <lineage>
        <taxon>Bacteria</taxon>
        <taxon>Pseudomonadati</taxon>
        <taxon>Pseudomonadota</taxon>
        <taxon>Betaproteobacteria</taxon>
        <taxon>Burkholderiales</taxon>
        <taxon>Burkholderiaceae</taxon>
        <taxon>Cupriavidus</taxon>
    </lineage>
</organism>
<dbReference type="Proteomes" id="UP000002429">
    <property type="component" value="Chromosome"/>
</dbReference>
<dbReference type="EMBL" id="CP000352">
    <property type="protein sequence ID" value="ADC45205.1"/>
    <property type="molecule type" value="Genomic_DNA"/>
</dbReference>
<name>D3DY35_CUPMC</name>
<proteinExistence type="predicted"/>
<accession>D3DY35</accession>
<dbReference type="STRING" id="266264.Rmet_6604"/>
<evidence type="ECO:0000313" key="1">
    <source>
        <dbReference type="EMBL" id="ADC45205.1"/>
    </source>
</evidence>
<dbReference type="AlphaFoldDB" id="D3DY35"/>
<evidence type="ECO:0000313" key="2">
    <source>
        <dbReference type="Proteomes" id="UP000002429"/>
    </source>
</evidence>
<gene>
    <name evidence="1" type="ordered locus">Rmet_6604</name>
</gene>
<keyword evidence="2" id="KW-1185">Reference proteome</keyword>
<protein>
    <submittedName>
        <fullName evidence="1">Uncharacterized protein</fullName>
    </submittedName>
</protein>
<reference evidence="2" key="1">
    <citation type="journal article" date="2010" name="PLoS ONE">
        <title>The complete genome sequence of Cupriavidus metallidurans strain CH34, a master survivalist in harsh and anthropogenic environments.</title>
        <authorList>
            <person name="Janssen P.J."/>
            <person name="Van Houdt R."/>
            <person name="Moors H."/>
            <person name="Monsieurs P."/>
            <person name="Morin N."/>
            <person name="Michaux A."/>
            <person name="Benotmane M.A."/>
            <person name="Leys N."/>
            <person name="Vallaeys T."/>
            <person name="Lapidus A."/>
            <person name="Monchy S."/>
            <person name="Medigue C."/>
            <person name="Taghavi S."/>
            <person name="McCorkle S."/>
            <person name="Dunn J."/>
            <person name="van der Lelie D."/>
            <person name="Mergeay M."/>
        </authorList>
    </citation>
    <scope>NUCLEOTIDE SEQUENCE [LARGE SCALE GENOMIC DNA]</scope>
    <source>
        <strain evidence="2">ATCC 43123 / DSM 2839 / NBRC 102507 / CH34</strain>
    </source>
</reference>
<dbReference type="KEGG" id="rme:Rmet_6604"/>